<keyword evidence="2" id="KW-1185">Reference proteome</keyword>
<proteinExistence type="predicted"/>
<protein>
    <submittedName>
        <fullName evidence="1">Uncharacterized protein</fullName>
    </submittedName>
</protein>
<dbReference type="EMBL" id="MU277214">
    <property type="protein sequence ID" value="KAI0061109.1"/>
    <property type="molecule type" value="Genomic_DNA"/>
</dbReference>
<name>A0ACB8SXI8_9AGAM</name>
<evidence type="ECO:0000313" key="1">
    <source>
        <dbReference type="EMBL" id="KAI0061109.1"/>
    </source>
</evidence>
<dbReference type="Proteomes" id="UP000814140">
    <property type="component" value="Unassembled WGS sequence"/>
</dbReference>
<gene>
    <name evidence="1" type="ORF">BV25DRAFT_1917083</name>
</gene>
<reference evidence="1" key="1">
    <citation type="submission" date="2021-03" db="EMBL/GenBank/DDBJ databases">
        <authorList>
            <consortium name="DOE Joint Genome Institute"/>
            <person name="Ahrendt S."/>
            <person name="Looney B.P."/>
            <person name="Miyauchi S."/>
            <person name="Morin E."/>
            <person name="Drula E."/>
            <person name="Courty P.E."/>
            <person name="Chicoki N."/>
            <person name="Fauchery L."/>
            <person name="Kohler A."/>
            <person name="Kuo A."/>
            <person name="Labutti K."/>
            <person name="Pangilinan J."/>
            <person name="Lipzen A."/>
            <person name="Riley R."/>
            <person name="Andreopoulos W."/>
            <person name="He G."/>
            <person name="Johnson J."/>
            <person name="Barry K.W."/>
            <person name="Grigoriev I.V."/>
            <person name="Nagy L."/>
            <person name="Hibbett D."/>
            <person name="Henrissat B."/>
            <person name="Matheny P.B."/>
            <person name="Labbe J."/>
            <person name="Martin F."/>
        </authorList>
    </citation>
    <scope>NUCLEOTIDE SEQUENCE</scope>
    <source>
        <strain evidence="1">HHB10654</strain>
    </source>
</reference>
<evidence type="ECO:0000313" key="2">
    <source>
        <dbReference type="Proteomes" id="UP000814140"/>
    </source>
</evidence>
<comment type="caution">
    <text evidence="1">The sequence shown here is derived from an EMBL/GenBank/DDBJ whole genome shotgun (WGS) entry which is preliminary data.</text>
</comment>
<sequence>MLNSVTNYFYERRRGFVKAAGVAGGVYLVGRYVGERLRDMRDKVVQERAARENVRKRFQQNLQDISFTIMAHLPMLANHILTEMDVESLTAELSSLSKAAKAPPPLGPPPPPITEPLSSSQDSSLESSMELVRESDAHSDNGSVSVVSFTTQDEASSSLMAGSHSSWVRPFSGHSPQGSDASPAEQNQLAVDATATDRHALSDSGMTSSVVSSNGESSLGDLASSQMSIASRSKAELWREVKILSEPSPITYLADLNTSARLAVTRTLTVMYSMTLLSVFTNIQLSLLGRYKYVQSVMQLEREEEERSSLISETSIASLFFASPRHSFDIESLLFGKGEWEDDSIWREGVDEETERKYLTLSWWILNVGWKDVGERVRRAVEEVFEGVSLKGKLGPIELHRLISDVRRRVEHEVTFEGIERRINFVSTLLPPTSSALAHLLTRGGFPPSHSDVHEPAFTTLLEETRDLLASSDFMVVLERSLDRATEVLFDGLSNDVFGGPGGEEGDDVRLRFASVLPGLARWSSLTLNGLPNVLVDSMADLHEVAAFAAIIYSNYEDRFW</sequence>
<accession>A0ACB8SXI8</accession>
<reference evidence="1" key="2">
    <citation type="journal article" date="2022" name="New Phytol.">
        <title>Evolutionary transition to the ectomycorrhizal habit in the genomes of a hyperdiverse lineage of mushroom-forming fungi.</title>
        <authorList>
            <person name="Looney B."/>
            <person name="Miyauchi S."/>
            <person name="Morin E."/>
            <person name="Drula E."/>
            <person name="Courty P.E."/>
            <person name="Kohler A."/>
            <person name="Kuo A."/>
            <person name="LaButti K."/>
            <person name="Pangilinan J."/>
            <person name="Lipzen A."/>
            <person name="Riley R."/>
            <person name="Andreopoulos W."/>
            <person name="He G."/>
            <person name="Johnson J."/>
            <person name="Nolan M."/>
            <person name="Tritt A."/>
            <person name="Barry K.W."/>
            <person name="Grigoriev I.V."/>
            <person name="Nagy L.G."/>
            <person name="Hibbett D."/>
            <person name="Henrissat B."/>
            <person name="Matheny P.B."/>
            <person name="Labbe J."/>
            <person name="Martin F.M."/>
        </authorList>
    </citation>
    <scope>NUCLEOTIDE SEQUENCE</scope>
    <source>
        <strain evidence="1">HHB10654</strain>
    </source>
</reference>
<organism evidence="1 2">
    <name type="scientific">Artomyces pyxidatus</name>
    <dbReference type="NCBI Taxonomy" id="48021"/>
    <lineage>
        <taxon>Eukaryota</taxon>
        <taxon>Fungi</taxon>
        <taxon>Dikarya</taxon>
        <taxon>Basidiomycota</taxon>
        <taxon>Agaricomycotina</taxon>
        <taxon>Agaricomycetes</taxon>
        <taxon>Russulales</taxon>
        <taxon>Auriscalpiaceae</taxon>
        <taxon>Artomyces</taxon>
    </lineage>
</organism>